<protein>
    <submittedName>
        <fullName evidence="2">DUF4347 domain-containing protein</fullName>
    </submittedName>
</protein>
<keyword evidence="3" id="KW-1185">Reference proteome</keyword>
<organism evidence="2 3">
    <name type="scientific">Methylobacterium longum</name>
    <dbReference type="NCBI Taxonomy" id="767694"/>
    <lineage>
        <taxon>Bacteria</taxon>
        <taxon>Pseudomonadati</taxon>
        <taxon>Pseudomonadota</taxon>
        <taxon>Alphaproteobacteria</taxon>
        <taxon>Hyphomicrobiales</taxon>
        <taxon>Methylobacteriaceae</taxon>
        <taxon>Methylobacterium</taxon>
    </lineage>
</organism>
<accession>A0ABT8AX04</accession>
<dbReference type="Proteomes" id="UP001244297">
    <property type="component" value="Unassembled WGS sequence"/>
</dbReference>
<gene>
    <name evidence="2" type="ORF">QWZ18_25585</name>
</gene>
<dbReference type="EMBL" id="JAUFPT010000091">
    <property type="protein sequence ID" value="MDN3573961.1"/>
    <property type="molecule type" value="Genomic_DNA"/>
</dbReference>
<dbReference type="Pfam" id="PF14252">
    <property type="entry name" value="DUF4347"/>
    <property type="match status" value="1"/>
</dbReference>
<evidence type="ECO:0000313" key="2">
    <source>
        <dbReference type="EMBL" id="MDN3573961.1"/>
    </source>
</evidence>
<feature type="domain" description="DUF4347" evidence="1">
    <location>
        <begin position="39"/>
        <end position="170"/>
    </location>
</feature>
<evidence type="ECO:0000313" key="3">
    <source>
        <dbReference type="Proteomes" id="UP001244297"/>
    </source>
</evidence>
<name>A0ABT8AX04_9HYPH</name>
<sequence>MGKKIHLVDSSISSDSSRFDKLSSRGSGDITIKIAASCNGNAQAVADIQKSLGSDKIDVLIIYGHGAPGVQGVAMGKDSAGVKENSAITLKAVTDEKSSWMSLRPYFSKEGAVVLKGCNTGRGQKGDELMLALAKAFGVPVTASDWYQLVGRTDVVGNIRTAYPSGKISEDKASGLVNLSAVPVIEAIAILGAQMFGNP</sequence>
<evidence type="ECO:0000259" key="1">
    <source>
        <dbReference type="Pfam" id="PF14252"/>
    </source>
</evidence>
<proteinExistence type="predicted"/>
<dbReference type="RefSeq" id="WP_238293388.1">
    <property type="nucleotide sequence ID" value="NZ_BPQS01000068.1"/>
</dbReference>
<reference evidence="3" key="1">
    <citation type="journal article" date="2019" name="Int. J. Syst. Evol. Microbiol.">
        <title>The Global Catalogue of Microorganisms (GCM) 10K type strain sequencing project: providing services to taxonomists for standard genome sequencing and annotation.</title>
        <authorList>
            <consortium name="The Broad Institute Genomics Platform"/>
            <consortium name="The Broad Institute Genome Sequencing Center for Infectious Disease"/>
            <person name="Wu L."/>
            <person name="Ma J."/>
        </authorList>
    </citation>
    <scope>NUCLEOTIDE SEQUENCE [LARGE SCALE GENOMIC DNA]</scope>
    <source>
        <strain evidence="3">CECT 7806</strain>
    </source>
</reference>
<comment type="caution">
    <text evidence="2">The sequence shown here is derived from an EMBL/GenBank/DDBJ whole genome shotgun (WGS) entry which is preliminary data.</text>
</comment>
<dbReference type="InterPro" id="IPR025592">
    <property type="entry name" value="DUF4347"/>
</dbReference>